<keyword evidence="6 8" id="KW-0472">Membrane</keyword>
<protein>
    <submittedName>
        <fullName evidence="9">(spotted green pufferfish) hypothetical protein</fullName>
    </submittedName>
</protein>
<accession>Q4TAI2</accession>
<name>Q4TAI2_TETNG</name>
<dbReference type="InterPro" id="IPR007237">
    <property type="entry name" value="CD20-like"/>
</dbReference>
<dbReference type="GO" id="GO:0016020">
    <property type="term" value="C:membrane"/>
    <property type="evidence" value="ECO:0007669"/>
    <property type="project" value="UniProtKB-SubCell"/>
</dbReference>
<comment type="similarity">
    <text evidence="2">Belongs to the TMEM176 family.</text>
</comment>
<keyword evidence="5 8" id="KW-1133">Transmembrane helix</keyword>
<reference evidence="9" key="2">
    <citation type="submission" date="2004-02" db="EMBL/GenBank/DDBJ databases">
        <authorList>
            <consortium name="Genoscope"/>
            <consortium name="Whitehead Institute Centre for Genome Research"/>
        </authorList>
    </citation>
    <scope>NUCLEOTIDE SEQUENCE</scope>
</reference>
<dbReference type="EMBL" id="CAAE01007322">
    <property type="protein sequence ID" value="CAF90100.1"/>
    <property type="molecule type" value="Genomic_DNA"/>
</dbReference>
<reference evidence="9" key="1">
    <citation type="journal article" date="2004" name="Nature">
        <title>Genome duplication in the teleost fish Tetraodon nigroviridis reveals the early vertebrate proto-karyotype.</title>
        <authorList>
            <person name="Jaillon O."/>
            <person name="Aury J.-M."/>
            <person name="Brunet F."/>
            <person name="Petit J.-L."/>
            <person name="Stange-Thomann N."/>
            <person name="Mauceli E."/>
            <person name="Bouneau L."/>
            <person name="Fischer C."/>
            <person name="Ozouf-Costaz C."/>
            <person name="Bernot A."/>
            <person name="Nicaud S."/>
            <person name="Jaffe D."/>
            <person name="Fisher S."/>
            <person name="Lutfalla G."/>
            <person name="Dossat C."/>
            <person name="Segurens B."/>
            <person name="Dasilva C."/>
            <person name="Salanoubat M."/>
            <person name="Levy M."/>
            <person name="Boudet N."/>
            <person name="Castellano S."/>
            <person name="Anthouard V."/>
            <person name="Jubin C."/>
            <person name="Castelli V."/>
            <person name="Katinka M."/>
            <person name="Vacherie B."/>
            <person name="Biemont C."/>
            <person name="Skalli Z."/>
            <person name="Cattolico L."/>
            <person name="Poulain J."/>
            <person name="De Berardinis V."/>
            <person name="Cruaud C."/>
            <person name="Duprat S."/>
            <person name="Brottier P."/>
            <person name="Coutanceau J.-P."/>
            <person name="Gouzy J."/>
            <person name="Parra G."/>
            <person name="Lardier G."/>
            <person name="Chapple C."/>
            <person name="McKernan K.J."/>
            <person name="McEwan P."/>
            <person name="Bosak S."/>
            <person name="Kellis M."/>
            <person name="Volff J.-N."/>
            <person name="Guigo R."/>
            <person name="Zody M.C."/>
            <person name="Mesirov J."/>
            <person name="Lindblad-Toh K."/>
            <person name="Birren B."/>
            <person name="Nusbaum C."/>
            <person name="Kahn D."/>
            <person name="Robinson-Rechavi M."/>
            <person name="Laudet V."/>
            <person name="Schachter V."/>
            <person name="Quetier F."/>
            <person name="Saurin W."/>
            <person name="Scarpelli C."/>
            <person name="Wincker P."/>
            <person name="Lander E.S."/>
            <person name="Weissenbach J."/>
            <person name="Roest Crollius H."/>
        </authorList>
    </citation>
    <scope>NUCLEOTIDE SEQUENCE [LARGE SCALE GENOMIC DNA]</scope>
</reference>
<evidence type="ECO:0000256" key="6">
    <source>
        <dbReference type="ARBA" id="ARBA00023136"/>
    </source>
</evidence>
<comment type="caution">
    <text evidence="9">The sequence shown here is derived from an EMBL/GenBank/DDBJ whole genome shotgun (WGS) entry which is preliminary data.</text>
</comment>
<dbReference type="PANTHER" id="PTHR15756">
    <property type="entry name" value="LR8/HCA112"/>
    <property type="match status" value="1"/>
</dbReference>
<dbReference type="PANTHER" id="PTHR15756:SF7">
    <property type="entry name" value="TRANSMEMBRANE PROTEIN 176B"/>
    <property type="match status" value="1"/>
</dbReference>
<evidence type="ECO:0000256" key="2">
    <source>
        <dbReference type="ARBA" id="ARBA00006022"/>
    </source>
</evidence>
<dbReference type="PROSITE" id="PS51257">
    <property type="entry name" value="PROKAR_LIPOPROTEIN"/>
    <property type="match status" value="1"/>
</dbReference>
<evidence type="ECO:0000256" key="1">
    <source>
        <dbReference type="ARBA" id="ARBA00004141"/>
    </source>
</evidence>
<evidence type="ECO:0000256" key="4">
    <source>
        <dbReference type="ARBA" id="ARBA00022692"/>
    </source>
</evidence>
<keyword evidence="3" id="KW-0597">Phosphoprotein</keyword>
<organism evidence="9">
    <name type="scientific">Tetraodon nigroviridis</name>
    <name type="common">Spotted green pufferfish</name>
    <name type="synonym">Chelonodon nigroviridis</name>
    <dbReference type="NCBI Taxonomy" id="99883"/>
    <lineage>
        <taxon>Eukaryota</taxon>
        <taxon>Metazoa</taxon>
        <taxon>Chordata</taxon>
        <taxon>Craniata</taxon>
        <taxon>Vertebrata</taxon>
        <taxon>Euteleostomi</taxon>
        <taxon>Actinopterygii</taxon>
        <taxon>Neopterygii</taxon>
        <taxon>Teleostei</taxon>
        <taxon>Neoteleostei</taxon>
        <taxon>Acanthomorphata</taxon>
        <taxon>Eupercaria</taxon>
        <taxon>Tetraodontiformes</taxon>
        <taxon>Tetradontoidea</taxon>
        <taxon>Tetraodontidae</taxon>
        <taxon>Tetraodon</taxon>
    </lineage>
</organism>
<proteinExistence type="inferred from homology"/>
<dbReference type="OrthoDB" id="8951938at2759"/>
<dbReference type="GO" id="GO:2001199">
    <property type="term" value="P:negative regulation of dendritic cell differentiation"/>
    <property type="evidence" value="ECO:0007669"/>
    <property type="project" value="TreeGrafter"/>
</dbReference>
<dbReference type="Pfam" id="PF04103">
    <property type="entry name" value="CD20"/>
    <property type="match status" value="1"/>
</dbReference>
<feature type="transmembrane region" description="Helical" evidence="8">
    <location>
        <begin position="99"/>
        <end position="122"/>
    </location>
</feature>
<evidence type="ECO:0000256" key="7">
    <source>
        <dbReference type="SAM" id="MobiDB-lite"/>
    </source>
</evidence>
<gene>
    <name evidence="9" type="ORF">GSTENG00004192001</name>
</gene>
<comment type="subcellular location">
    <subcellularLocation>
        <location evidence="1">Membrane</location>
        <topology evidence="1">Multi-pass membrane protein</topology>
    </subcellularLocation>
</comment>
<sequence>MRDSGFPFWFGGMLILIGASCILSERRPSPNRVTLNVTLNIVGFALAVAAIVLYINSVADTWLEWMCDHDYSTETPWQKLFAQKCWEKTQSTEGLLKCIYSLLIILSFMEVFVSISSVVLGIKAFGSSPGRENRSNEDAERCTPLLAEASGDPTP</sequence>
<keyword evidence="4 8" id="KW-0812">Transmembrane</keyword>
<evidence type="ECO:0000313" key="9">
    <source>
        <dbReference type="EMBL" id="CAF90100.1"/>
    </source>
</evidence>
<evidence type="ECO:0000256" key="8">
    <source>
        <dbReference type="SAM" id="Phobius"/>
    </source>
</evidence>
<dbReference type="KEGG" id="tng:GSTEN00004192G001"/>
<dbReference type="InterPro" id="IPR009281">
    <property type="entry name" value="TMEM176A/TMEM176B"/>
</dbReference>
<evidence type="ECO:0000256" key="3">
    <source>
        <dbReference type="ARBA" id="ARBA00022553"/>
    </source>
</evidence>
<dbReference type="AlphaFoldDB" id="Q4TAI2"/>
<feature type="transmembrane region" description="Helical" evidence="8">
    <location>
        <begin position="6"/>
        <end position="23"/>
    </location>
</feature>
<feature type="compositionally biased region" description="Basic and acidic residues" evidence="7">
    <location>
        <begin position="131"/>
        <end position="141"/>
    </location>
</feature>
<evidence type="ECO:0000256" key="5">
    <source>
        <dbReference type="ARBA" id="ARBA00022989"/>
    </source>
</evidence>
<feature type="transmembrane region" description="Helical" evidence="8">
    <location>
        <begin position="35"/>
        <end position="55"/>
    </location>
</feature>
<feature type="region of interest" description="Disordered" evidence="7">
    <location>
        <begin position="128"/>
        <end position="155"/>
    </location>
</feature>